<dbReference type="Proteomes" id="UP000008854">
    <property type="component" value="Unassembled WGS sequence"/>
</dbReference>
<sequence length="483" mass="55675">MLTYHRLLKISRKDASSGLWLGLIVPALLLKTDNKALAYEFFLSVITVLFLTKNNHFKHAVIPICIWLNCQHFHHVSTLIRSLFTIIFVLCFSYKLLSLFPFSFTFGETMLLAHLSAVFLFTECNFALPFLILFLIERYSIRFSLKIAFSVLITLTILTGCLWIYACRVQIATSFILNQIECFIISTNFILLMFWLCLFMLCVYITIIYRCSNHNIYRIMNSNTVKPEFCDSSIALADEPSLSDQSEYHELCSENEFIKNNHTTCDLLYDNKEEMFKLRKLFHFAAGIVYSSGLLYSPHLLSLMSVALLIVFWCFEWIRRRGPSTLSSYLSTLVDPFRDKRDSGDILFTPIALLLGLSIPVWWPQNRNTNRSMISIGNLCYELDVKPSSWSGVLSIAVGDSFAALIGRAYGKRRWPGSHRTFLGSFASFFSQIIVWTVISYYYSWHWLTGIIPLLIGVLIEAYIDQIDNLVIPLIVMLMFHSL</sequence>
<evidence type="ECO:0000256" key="6">
    <source>
        <dbReference type="ARBA" id="ARBA00022777"/>
    </source>
</evidence>
<evidence type="ECO:0000256" key="10">
    <source>
        <dbReference type="SAM" id="Phobius"/>
    </source>
</evidence>
<comment type="similarity">
    <text evidence="2">Belongs to the polyprenol kinase family.</text>
</comment>
<dbReference type="PANTHER" id="PTHR13205">
    <property type="entry name" value="TRANSMEMBRANE PROTEIN 15-RELATED"/>
    <property type="match status" value="1"/>
</dbReference>
<keyword evidence="11" id="KW-1185">Reference proteome</keyword>
<evidence type="ECO:0000313" key="12">
    <source>
        <dbReference type="WBParaSite" id="Smp_048540.1"/>
    </source>
</evidence>
<keyword evidence="7" id="KW-0256">Endoplasmic reticulum</keyword>
<reference evidence="11" key="1">
    <citation type="journal article" date="2012" name="PLoS Negl. Trop. Dis.">
        <title>A systematically improved high quality genome and transcriptome of the human blood fluke Schistosoma mansoni.</title>
        <authorList>
            <person name="Protasio A.V."/>
            <person name="Tsai I.J."/>
            <person name="Babbage A."/>
            <person name="Nichol S."/>
            <person name="Hunt M."/>
            <person name="Aslett M.A."/>
            <person name="De Silva N."/>
            <person name="Velarde G.S."/>
            <person name="Anderson T.J."/>
            <person name="Clark R.C."/>
            <person name="Davidson C."/>
            <person name="Dillon G.P."/>
            <person name="Holroyd N.E."/>
            <person name="LoVerde P.T."/>
            <person name="Lloyd C."/>
            <person name="McQuillan J."/>
            <person name="Oliveira G."/>
            <person name="Otto T.D."/>
            <person name="Parker-Manuel S.J."/>
            <person name="Quail M.A."/>
            <person name="Wilson R.A."/>
            <person name="Zerlotini A."/>
            <person name="Dunne D.W."/>
            <person name="Berriman M."/>
        </authorList>
    </citation>
    <scope>NUCLEOTIDE SEQUENCE [LARGE SCALE GENOMIC DNA]</scope>
    <source>
        <strain evidence="11">Puerto Rican</strain>
    </source>
</reference>
<feature type="transmembrane region" description="Helical" evidence="10">
    <location>
        <begin position="445"/>
        <end position="464"/>
    </location>
</feature>
<keyword evidence="8 10" id="KW-1133">Transmembrane helix</keyword>
<feature type="transmembrane region" description="Helical" evidence="10">
    <location>
        <begin position="147"/>
        <end position="165"/>
    </location>
</feature>
<dbReference type="InParanoid" id="A0A3Q0KFK3"/>
<comment type="subcellular location">
    <subcellularLocation>
        <location evidence="1">Endoplasmic reticulum membrane</location>
        <topology evidence="1">Multi-pass membrane protein</topology>
    </subcellularLocation>
</comment>
<name>A0A3Q0KFK3_SCHMA</name>
<accession>A0A3Q0KFK3</accession>
<feature type="transmembrane region" description="Helical" evidence="10">
    <location>
        <begin position="110"/>
        <end position="135"/>
    </location>
</feature>
<organism evidence="11 12">
    <name type="scientific">Schistosoma mansoni</name>
    <name type="common">Blood fluke</name>
    <dbReference type="NCBI Taxonomy" id="6183"/>
    <lineage>
        <taxon>Eukaryota</taxon>
        <taxon>Metazoa</taxon>
        <taxon>Spiralia</taxon>
        <taxon>Lophotrochozoa</taxon>
        <taxon>Platyhelminthes</taxon>
        <taxon>Trematoda</taxon>
        <taxon>Digenea</taxon>
        <taxon>Strigeidida</taxon>
        <taxon>Schistosomatoidea</taxon>
        <taxon>Schistosomatidae</taxon>
        <taxon>Schistosoma</taxon>
    </lineage>
</organism>
<reference evidence="12" key="2">
    <citation type="submission" date="2018-12" db="UniProtKB">
        <authorList>
            <consortium name="WormBaseParasite"/>
        </authorList>
    </citation>
    <scope>IDENTIFICATION</scope>
    <source>
        <strain evidence="12">Puerto Rican</strain>
    </source>
</reference>
<keyword evidence="5 10" id="KW-0812">Transmembrane</keyword>
<keyword evidence="9 10" id="KW-0472">Membrane</keyword>
<dbReference type="GO" id="GO:0005789">
    <property type="term" value="C:endoplasmic reticulum membrane"/>
    <property type="evidence" value="ECO:0007669"/>
    <property type="project" value="UniProtKB-SubCell"/>
</dbReference>
<keyword evidence="6" id="KW-0418">Kinase</keyword>
<protein>
    <recommendedName>
        <fullName evidence="3">dolichol kinase</fullName>
        <ecNumber evidence="3">2.7.1.108</ecNumber>
    </recommendedName>
</protein>
<evidence type="ECO:0000256" key="3">
    <source>
        <dbReference type="ARBA" id="ARBA00012132"/>
    </source>
</evidence>
<evidence type="ECO:0000256" key="1">
    <source>
        <dbReference type="ARBA" id="ARBA00004477"/>
    </source>
</evidence>
<evidence type="ECO:0000256" key="9">
    <source>
        <dbReference type="ARBA" id="ARBA00023136"/>
    </source>
</evidence>
<feature type="transmembrane region" description="Helical" evidence="10">
    <location>
        <begin position="185"/>
        <end position="209"/>
    </location>
</feature>
<keyword evidence="4" id="KW-0808">Transferase</keyword>
<dbReference type="GO" id="GO:0004168">
    <property type="term" value="F:dolichol kinase activity"/>
    <property type="evidence" value="ECO:0007669"/>
    <property type="project" value="UniProtKB-EC"/>
</dbReference>
<dbReference type="PANTHER" id="PTHR13205:SF15">
    <property type="entry name" value="DOLICHOL KINASE"/>
    <property type="match status" value="1"/>
</dbReference>
<evidence type="ECO:0000313" key="11">
    <source>
        <dbReference type="Proteomes" id="UP000008854"/>
    </source>
</evidence>
<dbReference type="InterPro" id="IPR032974">
    <property type="entry name" value="Polypren_kinase"/>
</dbReference>
<feature type="transmembrane region" description="Helical" evidence="10">
    <location>
        <begin position="422"/>
        <end position="439"/>
    </location>
</feature>
<proteinExistence type="inferred from homology"/>
<feature type="transmembrane region" description="Helical" evidence="10">
    <location>
        <begin position="281"/>
        <end position="296"/>
    </location>
</feature>
<evidence type="ECO:0000256" key="8">
    <source>
        <dbReference type="ARBA" id="ARBA00022989"/>
    </source>
</evidence>
<dbReference type="STRING" id="6183.A0A3Q0KFK3"/>
<evidence type="ECO:0000256" key="5">
    <source>
        <dbReference type="ARBA" id="ARBA00022692"/>
    </source>
</evidence>
<dbReference type="GO" id="GO:0043048">
    <property type="term" value="P:dolichyl monophosphate biosynthetic process"/>
    <property type="evidence" value="ECO:0007669"/>
    <property type="project" value="TreeGrafter"/>
</dbReference>
<evidence type="ECO:0000256" key="2">
    <source>
        <dbReference type="ARBA" id="ARBA00010794"/>
    </source>
</evidence>
<evidence type="ECO:0000256" key="7">
    <source>
        <dbReference type="ARBA" id="ARBA00022824"/>
    </source>
</evidence>
<evidence type="ECO:0000256" key="4">
    <source>
        <dbReference type="ARBA" id="ARBA00022679"/>
    </source>
</evidence>
<dbReference type="WBParaSite" id="Smp_048540.1">
    <property type="protein sequence ID" value="Smp_048540.1"/>
    <property type="gene ID" value="Smp_048540"/>
</dbReference>
<dbReference type="EC" id="2.7.1.108" evidence="3"/>
<feature type="transmembrane region" description="Helical" evidence="10">
    <location>
        <begin position="346"/>
        <end position="363"/>
    </location>
</feature>
<dbReference type="AlphaFoldDB" id="A0A3Q0KFK3"/>
<feature type="transmembrane region" description="Helical" evidence="10">
    <location>
        <begin position="83"/>
        <end position="104"/>
    </location>
</feature>